<accession>A0A8H5WBV6</accession>
<keyword evidence="1" id="KW-0436">Ligase</keyword>
<dbReference type="AlphaFoldDB" id="A0A8H5WBV6"/>
<dbReference type="EMBL" id="JAAQPE010000697">
    <property type="protein sequence ID" value="KAF5656747.1"/>
    <property type="molecule type" value="Genomic_DNA"/>
</dbReference>
<dbReference type="GO" id="GO:0016874">
    <property type="term" value="F:ligase activity"/>
    <property type="evidence" value="ECO:0007669"/>
    <property type="project" value="UniProtKB-KW"/>
</dbReference>
<reference evidence="1 2" key="2">
    <citation type="submission" date="2020-05" db="EMBL/GenBank/DDBJ databases">
        <title>Identification and distribution of gene clusters putatively required for synthesis of sphingolipid metabolism inhibitors in phylogenetically diverse species of the filamentous fungus Fusarium.</title>
        <authorList>
            <person name="Kim H.-S."/>
            <person name="Busman M."/>
            <person name="Brown D.W."/>
            <person name="Divon H."/>
            <person name="Uhlig S."/>
            <person name="Proctor R.H."/>
        </authorList>
    </citation>
    <scope>NUCLEOTIDE SEQUENCE [LARGE SCALE GENOMIC DNA]</scope>
    <source>
        <strain evidence="1 2">NRRL 25331</strain>
    </source>
</reference>
<dbReference type="Proteomes" id="UP000572754">
    <property type="component" value="Unassembled WGS sequence"/>
</dbReference>
<evidence type="ECO:0000313" key="2">
    <source>
        <dbReference type="Proteomes" id="UP000572754"/>
    </source>
</evidence>
<protein>
    <submittedName>
        <fullName evidence="1">Succinyl ligase</fullName>
    </submittedName>
</protein>
<name>A0A8H5WBV6_FUSCI</name>
<evidence type="ECO:0000313" key="1">
    <source>
        <dbReference type="EMBL" id="KAF5656747.1"/>
    </source>
</evidence>
<reference evidence="2" key="1">
    <citation type="journal article" date="2020" name="BMC Genomics">
        <title>Correction to: Identification and distribution of gene clusters required for synthesis of sphingolipid metabolism inhibitors in diverse species of the filamentous fungus Fusarium.</title>
        <authorList>
            <person name="Kim H.S."/>
            <person name="Lohmar J.M."/>
            <person name="Busman M."/>
            <person name="Brown D.W."/>
            <person name="Naumann T.A."/>
            <person name="Divon H.H."/>
            <person name="Lysoe E."/>
            <person name="Uhlig S."/>
            <person name="Proctor R.H."/>
        </authorList>
    </citation>
    <scope>NUCLEOTIDE SEQUENCE [LARGE SCALE GENOMIC DNA]</scope>
    <source>
        <strain evidence="2">NRRL 25331</strain>
    </source>
</reference>
<organism evidence="1 2">
    <name type="scientific">Fusarium circinatum</name>
    <name type="common">Pitch canker fungus</name>
    <name type="synonym">Gibberella circinata</name>
    <dbReference type="NCBI Taxonomy" id="48490"/>
    <lineage>
        <taxon>Eukaryota</taxon>
        <taxon>Fungi</taxon>
        <taxon>Dikarya</taxon>
        <taxon>Ascomycota</taxon>
        <taxon>Pezizomycotina</taxon>
        <taxon>Sordariomycetes</taxon>
        <taxon>Hypocreomycetidae</taxon>
        <taxon>Hypocreales</taxon>
        <taxon>Nectriaceae</taxon>
        <taxon>Fusarium</taxon>
        <taxon>Fusarium fujikuroi species complex</taxon>
    </lineage>
</organism>
<sequence>MFKLGRSRAVASALNASKLQFAAPAARFPGIQQRRALSIHEYLSADLLRQ</sequence>
<feature type="non-terminal residue" evidence="1">
    <location>
        <position position="1"/>
    </location>
</feature>
<proteinExistence type="predicted"/>
<comment type="caution">
    <text evidence="1">The sequence shown here is derived from an EMBL/GenBank/DDBJ whole genome shotgun (WGS) entry which is preliminary data.</text>
</comment>
<keyword evidence="2" id="KW-1185">Reference proteome</keyword>
<gene>
    <name evidence="1" type="ORF">FCIRC_13524</name>
</gene>